<dbReference type="EMBL" id="CAXLJM020000092">
    <property type="protein sequence ID" value="CAL8132348.1"/>
    <property type="molecule type" value="Genomic_DNA"/>
</dbReference>
<evidence type="ECO:0000256" key="1">
    <source>
        <dbReference type="SAM" id="MobiDB-lite"/>
    </source>
</evidence>
<feature type="region of interest" description="Disordered" evidence="1">
    <location>
        <begin position="268"/>
        <end position="291"/>
    </location>
</feature>
<feature type="compositionally biased region" description="Basic and acidic residues" evidence="1">
    <location>
        <begin position="307"/>
        <end position="316"/>
    </location>
</feature>
<evidence type="ECO:0000259" key="2">
    <source>
        <dbReference type="PROSITE" id="PS50097"/>
    </source>
</evidence>
<dbReference type="Gene3D" id="3.30.710.10">
    <property type="entry name" value="Potassium Channel Kv1.1, Chain A"/>
    <property type="match status" value="1"/>
</dbReference>
<dbReference type="Proteomes" id="UP001642540">
    <property type="component" value="Unassembled WGS sequence"/>
</dbReference>
<dbReference type="InterPro" id="IPR011333">
    <property type="entry name" value="SKP1/BTB/POZ_sf"/>
</dbReference>
<dbReference type="InterPro" id="IPR000210">
    <property type="entry name" value="BTB/POZ_dom"/>
</dbReference>
<keyword evidence="4" id="KW-1185">Reference proteome</keyword>
<feature type="domain" description="BTB" evidence="2">
    <location>
        <begin position="82"/>
        <end position="154"/>
    </location>
</feature>
<comment type="caution">
    <text evidence="3">The sequence shown here is derived from an EMBL/GenBank/DDBJ whole genome shotgun (WGS) entry which is preliminary data.</text>
</comment>
<feature type="region of interest" description="Disordered" evidence="1">
    <location>
        <begin position="486"/>
        <end position="515"/>
    </location>
</feature>
<feature type="region of interest" description="Disordered" evidence="1">
    <location>
        <begin position="539"/>
        <end position="558"/>
    </location>
</feature>
<accession>A0ABP1RPG0</accession>
<proteinExistence type="predicted"/>
<gene>
    <name evidence="3" type="ORF">ODALV1_LOCUS24589</name>
</gene>
<feature type="region of interest" description="Disordered" evidence="1">
    <location>
        <begin position="430"/>
        <end position="454"/>
    </location>
</feature>
<dbReference type="Pfam" id="PF00651">
    <property type="entry name" value="BTB"/>
    <property type="match status" value="1"/>
</dbReference>
<dbReference type="SUPFAM" id="SSF54695">
    <property type="entry name" value="POZ domain"/>
    <property type="match status" value="1"/>
</dbReference>
<organism evidence="3 4">
    <name type="scientific">Orchesella dallaii</name>
    <dbReference type="NCBI Taxonomy" id="48710"/>
    <lineage>
        <taxon>Eukaryota</taxon>
        <taxon>Metazoa</taxon>
        <taxon>Ecdysozoa</taxon>
        <taxon>Arthropoda</taxon>
        <taxon>Hexapoda</taxon>
        <taxon>Collembola</taxon>
        <taxon>Entomobryomorpha</taxon>
        <taxon>Entomobryoidea</taxon>
        <taxon>Orchesellidae</taxon>
        <taxon>Orchesellinae</taxon>
        <taxon>Orchesella</taxon>
    </lineage>
</organism>
<sequence length="684" mass="75305">MANNKNVNVRRITSKLLLRYSTVLEETGRSWKDVDWEEFELESGPGGSTENTTLKIINSCPVWKEVFEEQRKVVRKDKTTFCDVQIQGSDGYVLAHSIYLQHASGLVDSLLKSQFAGDHPSPQNLLGVTLSDVKVDHIRTVLSLLYCGVALVHQGNWDAVRYVMDALQMSNLVLEETPLSTGETGFQQVLIYRLRKSGGVNPETSVAEETPVSFHRGVYLPVLPLPPPPPPPIPSTSAASVIDNASIAMARDAIAASAAACPVKKRRSSQIAGEKRKKVTKAFVSGRYPKRSSQRLPVGAYKEVDLNDEHTSRVDQGKGVGGEGEKPIRKKIKTEPTEAKQENTSGDTDENEETKEESCKCYLCEAQFKTEEELEEHLEEKCGRILDGCYDLESRFCNACKTSFMNYDATEFIGHVGTCVNLMPKGKRRGQTTESLVYSDEDSEPAPTQMLEPSGEQQVTLVGEDEEGSESTPIVIRTVSIASATSISQVSQETASNSTVEGTESQNPEVPSLIPLRKTPIPLQGVEERAQQSNVVATVPPPKLQSRPSLPVRLNVSDTSNAPIKPKNFIKRKIIVDNNRLINITEKQKESPVPGSSQETAPTPIKRNIYVAPLAEARVKQPPPPSVAPPPINVMEEKKPKVYYGPGGKTITEIVVVKKHVCPRCYLSFQSESQLRSHMSEETC</sequence>
<evidence type="ECO:0000313" key="3">
    <source>
        <dbReference type="EMBL" id="CAL8132348.1"/>
    </source>
</evidence>
<protein>
    <recommendedName>
        <fullName evidence="2">BTB domain-containing protein</fullName>
    </recommendedName>
</protein>
<name>A0ABP1RPG0_9HEXA</name>
<dbReference type="PROSITE" id="PS50097">
    <property type="entry name" value="BTB"/>
    <property type="match status" value="1"/>
</dbReference>
<feature type="compositionally biased region" description="Basic and acidic residues" evidence="1">
    <location>
        <begin position="323"/>
        <end position="341"/>
    </location>
</feature>
<feature type="compositionally biased region" description="Polar residues" evidence="1">
    <location>
        <begin position="486"/>
        <end position="509"/>
    </location>
</feature>
<evidence type="ECO:0000313" key="4">
    <source>
        <dbReference type="Proteomes" id="UP001642540"/>
    </source>
</evidence>
<reference evidence="3 4" key="1">
    <citation type="submission" date="2024-08" db="EMBL/GenBank/DDBJ databases">
        <authorList>
            <person name="Cucini C."/>
            <person name="Frati F."/>
        </authorList>
    </citation>
    <scope>NUCLEOTIDE SEQUENCE [LARGE SCALE GENOMIC DNA]</scope>
</reference>
<feature type="region of interest" description="Disordered" evidence="1">
    <location>
        <begin position="307"/>
        <end position="352"/>
    </location>
</feature>